<dbReference type="GO" id="GO:0008483">
    <property type="term" value="F:transaminase activity"/>
    <property type="evidence" value="ECO:0007669"/>
    <property type="project" value="UniProtKB-KW"/>
</dbReference>
<dbReference type="Gene3D" id="3.30.1360.120">
    <property type="entry name" value="Probable tRNA modification gtpase trme, domain 1"/>
    <property type="match status" value="1"/>
</dbReference>
<evidence type="ECO:0000313" key="10">
    <source>
        <dbReference type="EMBL" id="PSH68741.1"/>
    </source>
</evidence>
<dbReference type="GO" id="GO:0008168">
    <property type="term" value="F:methyltransferase activity"/>
    <property type="evidence" value="ECO:0007669"/>
    <property type="project" value="UniProtKB-KW"/>
</dbReference>
<dbReference type="InterPro" id="IPR006222">
    <property type="entry name" value="GCVT_N"/>
</dbReference>
<dbReference type="RefSeq" id="WP_106711084.1">
    <property type="nucleotide sequence ID" value="NZ_PGGO01000007.1"/>
</dbReference>
<evidence type="ECO:0000256" key="4">
    <source>
        <dbReference type="ARBA" id="ARBA00022679"/>
    </source>
</evidence>
<dbReference type="NCBIfam" id="NF001567">
    <property type="entry name" value="PRK00389.1"/>
    <property type="match status" value="1"/>
</dbReference>
<dbReference type="SUPFAM" id="SSF103025">
    <property type="entry name" value="Folate-binding domain"/>
    <property type="match status" value="1"/>
</dbReference>
<dbReference type="EMBL" id="PGGO01000007">
    <property type="protein sequence ID" value="PSH68741.1"/>
    <property type="molecule type" value="Genomic_DNA"/>
</dbReference>
<dbReference type="Gene3D" id="2.40.30.110">
    <property type="entry name" value="Aminomethyltransferase beta-barrel domains"/>
    <property type="match status" value="1"/>
</dbReference>
<dbReference type="PANTHER" id="PTHR43757:SF2">
    <property type="entry name" value="AMINOMETHYLTRANSFERASE, MITOCHONDRIAL"/>
    <property type="match status" value="1"/>
</dbReference>
<evidence type="ECO:0000256" key="7">
    <source>
        <dbReference type="PIRSR" id="PIRSR006487-1"/>
    </source>
</evidence>
<evidence type="ECO:0000256" key="1">
    <source>
        <dbReference type="ARBA" id="ARBA00008609"/>
    </source>
</evidence>
<evidence type="ECO:0000256" key="6">
    <source>
        <dbReference type="ARBA" id="ARBA00047665"/>
    </source>
</evidence>
<dbReference type="SUPFAM" id="SSF101790">
    <property type="entry name" value="Aminomethyltransferase beta-barrel domain"/>
    <property type="match status" value="1"/>
</dbReference>
<dbReference type="GO" id="GO:0004047">
    <property type="term" value="F:aminomethyltransferase activity"/>
    <property type="evidence" value="ECO:0007669"/>
    <property type="project" value="UniProtKB-EC"/>
</dbReference>
<dbReference type="Gene3D" id="4.10.1250.10">
    <property type="entry name" value="Aminomethyltransferase fragment"/>
    <property type="match status" value="1"/>
</dbReference>
<accession>A0A2P7BQK0</accession>
<dbReference type="NCBIfam" id="NF010093">
    <property type="entry name" value="PRK13579.1"/>
    <property type="match status" value="1"/>
</dbReference>
<evidence type="ECO:0000313" key="11">
    <source>
        <dbReference type="Proteomes" id="UP000241444"/>
    </source>
</evidence>
<dbReference type="GO" id="GO:0006546">
    <property type="term" value="P:glycine catabolic process"/>
    <property type="evidence" value="ECO:0007669"/>
    <property type="project" value="InterPro"/>
</dbReference>
<dbReference type="InterPro" id="IPR027266">
    <property type="entry name" value="TrmE/GcvT-like"/>
</dbReference>
<gene>
    <name evidence="10" type="ORF">CU102_10650</name>
</gene>
<keyword evidence="10" id="KW-0489">Methyltransferase</keyword>
<feature type="domain" description="GCVT N-terminal" evidence="8">
    <location>
        <begin position="18"/>
        <end position="261"/>
    </location>
</feature>
<feature type="domain" description="Aminomethyltransferase C-terminal" evidence="9">
    <location>
        <begin position="287"/>
        <end position="364"/>
    </location>
</feature>
<evidence type="ECO:0000259" key="8">
    <source>
        <dbReference type="Pfam" id="PF01571"/>
    </source>
</evidence>
<proteinExistence type="inferred from homology"/>
<name>A0A2P7BQK0_9HYPH</name>
<dbReference type="GO" id="GO:0032259">
    <property type="term" value="P:methylation"/>
    <property type="evidence" value="ECO:0007669"/>
    <property type="project" value="UniProtKB-KW"/>
</dbReference>
<dbReference type="InterPro" id="IPR006223">
    <property type="entry name" value="GcvT"/>
</dbReference>
<keyword evidence="3" id="KW-0032">Aminotransferase</keyword>
<reference evidence="11" key="1">
    <citation type="submission" date="2017-11" db="EMBL/GenBank/DDBJ databases">
        <authorList>
            <person name="Kuznetsova I."/>
            <person name="Sazanova A."/>
            <person name="Chirak E."/>
            <person name="Safronova V."/>
            <person name="Willems A."/>
        </authorList>
    </citation>
    <scope>NUCLEOTIDE SEQUENCE [LARGE SCALE GENOMIC DNA]</scope>
    <source>
        <strain evidence="11">STM 196</strain>
    </source>
</reference>
<dbReference type="GO" id="GO:0005960">
    <property type="term" value="C:glycine cleavage complex"/>
    <property type="evidence" value="ECO:0007669"/>
    <property type="project" value="InterPro"/>
</dbReference>
<dbReference type="InterPro" id="IPR028896">
    <property type="entry name" value="GcvT/YgfZ/DmdA"/>
</dbReference>
<dbReference type="PANTHER" id="PTHR43757">
    <property type="entry name" value="AMINOMETHYLTRANSFERASE"/>
    <property type="match status" value="1"/>
</dbReference>
<dbReference type="Pfam" id="PF01571">
    <property type="entry name" value="GCV_T"/>
    <property type="match status" value="1"/>
</dbReference>
<dbReference type="Proteomes" id="UP000241444">
    <property type="component" value="Unassembled WGS sequence"/>
</dbReference>
<dbReference type="Gene3D" id="3.30.70.1400">
    <property type="entry name" value="Aminomethyltransferase beta-barrel domains"/>
    <property type="match status" value="1"/>
</dbReference>
<evidence type="ECO:0000256" key="5">
    <source>
        <dbReference type="ARBA" id="ARBA00031395"/>
    </source>
</evidence>
<evidence type="ECO:0000256" key="3">
    <source>
        <dbReference type="ARBA" id="ARBA00022576"/>
    </source>
</evidence>
<comment type="caution">
    <text evidence="10">The sequence shown here is derived from an EMBL/GenBank/DDBJ whole genome shotgun (WGS) entry which is preliminary data.</text>
</comment>
<evidence type="ECO:0000256" key="2">
    <source>
        <dbReference type="ARBA" id="ARBA00012616"/>
    </source>
</evidence>
<protein>
    <recommendedName>
        <fullName evidence="2">aminomethyltransferase</fullName>
        <ecNumber evidence="2">2.1.2.10</ecNumber>
    </recommendedName>
    <alternativeName>
        <fullName evidence="5">Glycine cleavage system T protein</fullName>
    </alternativeName>
</protein>
<sequence>MGADENNNTENLKSLPLEDLHKAANARFGGFAGWSMPITYPLGVMKEHLHTRELAGLFDISHMQLFDVSGAGAAALLSRACPLDAASLPVGQSKYTFFLDEKAGILDDLIVTRLGEDRFMVVANAGNAAADEAHLRAVAKGYDCRIDALDRVFLAIQGPEAADVLHTAGLAGTELPFMNGFEPRPGWFMSRSGYTGEDGFEIGLPEADARELVTTLLADERVEWVGLAARDSLRLEAGLCLHGHDITPEIDPVDAGLTWAIPKPVREKAGFIGAKALLDKITKGPTRKRVGLKPDSRQPVRSDSILVDINGNAVGVVTSGGFGPSAGFPVAMGYIGKDFAPIGSHVFAEVRGNRIALHVHSLPFTPHRYHKG</sequence>
<dbReference type="NCBIfam" id="TIGR00528">
    <property type="entry name" value="gcvT"/>
    <property type="match status" value="1"/>
</dbReference>
<evidence type="ECO:0000259" key="9">
    <source>
        <dbReference type="Pfam" id="PF08669"/>
    </source>
</evidence>
<keyword evidence="11" id="KW-1185">Reference proteome</keyword>
<feature type="binding site" evidence="7">
    <location>
        <position position="201"/>
    </location>
    <ligand>
        <name>substrate</name>
    </ligand>
</feature>
<comment type="similarity">
    <text evidence="1">Belongs to the GcvT family.</text>
</comment>
<dbReference type="InterPro" id="IPR029043">
    <property type="entry name" value="GcvT/YgfZ_C"/>
</dbReference>
<dbReference type="OrthoDB" id="9774591at2"/>
<dbReference type="Pfam" id="PF08669">
    <property type="entry name" value="GCV_T_C"/>
    <property type="match status" value="1"/>
</dbReference>
<dbReference type="PIRSF" id="PIRSF006487">
    <property type="entry name" value="GcvT"/>
    <property type="match status" value="1"/>
</dbReference>
<keyword evidence="4 10" id="KW-0808">Transferase</keyword>
<dbReference type="AlphaFoldDB" id="A0A2P7BQK0"/>
<dbReference type="InterPro" id="IPR013977">
    <property type="entry name" value="GcvT_C"/>
</dbReference>
<organism evidence="10 11">
    <name type="scientific">Phyllobacterium brassicacearum</name>
    <dbReference type="NCBI Taxonomy" id="314235"/>
    <lineage>
        <taxon>Bacteria</taxon>
        <taxon>Pseudomonadati</taxon>
        <taxon>Pseudomonadota</taxon>
        <taxon>Alphaproteobacteria</taxon>
        <taxon>Hyphomicrobiales</taxon>
        <taxon>Phyllobacteriaceae</taxon>
        <taxon>Phyllobacterium</taxon>
    </lineage>
</organism>
<comment type="catalytic activity">
    <reaction evidence="6">
        <text>N(6)-[(R)-S(8)-aminomethyldihydrolipoyl]-L-lysyl-[protein] + (6S)-5,6,7,8-tetrahydrofolate = N(6)-[(R)-dihydrolipoyl]-L-lysyl-[protein] + (6R)-5,10-methylene-5,6,7,8-tetrahydrofolate + NH4(+)</text>
        <dbReference type="Rhea" id="RHEA:16945"/>
        <dbReference type="Rhea" id="RHEA-COMP:10475"/>
        <dbReference type="Rhea" id="RHEA-COMP:10492"/>
        <dbReference type="ChEBI" id="CHEBI:15636"/>
        <dbReference type="ChEBI" id="CHEBI:28938"/>
        <dbReference type="ChEBI" id="CHEBI:57453"/>
        <dbReference type="ChEBI" id="CHEBI:83100"/>
        <dbReference type="ChEBI" id="CHEBI:83143"/>
        <dbReference type="EC" id="2.1.2.10"/>
    </reaction>
</comment>
<dbReference type="EC" id="2.1.2.10" evidence="2"/>